<dbReference type="Pfam" id="PF13688">
    <property type="entry name" value="Reprolysin_5"/>
    <property type="match status" value="1"/>
</dbReference>
<dbReference type="PANTHER" id="PTHR11905">
    <property type="entry name" value="ADAM A DISINTEGRIN AND METALLOPROTEASE DOMAIN"/>
    <property type="match status" value="1"/>
</dbReference>
<comment type="function">
    <text evidence="2">Probable zinc protease.</text>
</comment>
<evidence type="ECO:0000256" key="2">
    <source>
        <dbReference type="ARBA" id="ARBA00056552"/>
    </source>
</evidence>
<dbReference type="CDD" id="cd04271">
    <property type="entry name" value="ZnMc_ADAM_fungal"/>
    <property type="match status" value="1"/>
</dbReference>
<evidence type="ECO:0000256" key="1">
    <source>
        <dbReference type="ARBA" id="ARBA00023157"/>
    </source>
</evidence>
<dbReference type="InterPro" id="IPR001590">
    <property type="entry name" value="Peptidase_M12B"/>
</dbReference>
<sequence length="700" mass="76633">METAAIPLPMRSCHSGNFWGSAKPDVRSFEYYDKPKPKPNDENAMPSYQLYPMLVVLFIFYPSSTGEITRIENVETFPNLKHKKASSGLDLFFNLEGSQQLIRLSLQPNAGLTPSSTSTNILGSDGETRTFQPELTNKAFKGSAFVSVNGPREWRKAGWARVVFDNIKHPNFEGAYKIDGDLYHIEKKPVHRQSRRSEYDESPSMAVRRDFDTVDSSHSHEWAKRETTGPAPCSFDSLDFNHGGLDSLGPGFSLKRQSGMKPFNPIGAIGDTDGCPTERRVALIGIATDCSYTAEFDSLEDVRSNVLKQINTVSQVYEDAFNISLRVANLTISDRDCPVKPPISARWNQPCTSDVDLSDRLGLFSRWKGGINDGIDDQRTALWSLFTSCQRGSTVGISWLGQICRPGSYSIDGSEVASASIVVRTSNEWQVIAHEIAHSFGASHDCTKSTCGSGSEPSKSCCPLSKDSCDAHSQYLMNPSAKSDMEGFSPCTVGTICSAMRRSIVRTDCLIRDDETEDLPALSTGQCGNGIVEEGEDCDCGGEEGCDDNSCCVPSTCRFVDGASCDPSHHDCCTDQCQPARSGIICRESIGACDPEEVCDGTSIVCPSDEQLSDGEACIEDGLDLTLIFNRAIRLAVLWIADGMKQEAVHARDPLSRFWMAHLAGMANDATMATVRNQTRRKMNLAYGLPEQESSSLPQL</sequence>
<evidence type="ECO:0000256" key="3">
    <source>
        <dbReference type="ARBA" id="ARBA00074021"/>
    </source>
</evidence>
<evidence type="ECO:0000313" key="7">
    <source>
        <dbReference type="EMBL" id="KAF4973873.1"/>
    </source>
</evidence>
<dbReference type="InterPro" id="IPR034028">
    <property type="entry name" value="ZnMc_ADAM_fungal"/>
</dbReference>
<keyword evidence="8" id="KW-1185">Reference proteome</keyword>
<reference evidence="7" key="1">
    <citation type="journal article" date="2020" name="BMC Genomics">
        <title>Correction to: Identification and distribution of gene clusters required for synthesis of sphingolipid metabolism inhibitors in diverse species of the filamentous fungus Fusarium.</title>
        <authorList>
            <person name="Kim H.S."/>
            <person name="Lohmar J.M."/>
            <person name="Busman M."/>
            <person name="Brown D.W."/>
            <person name="Naumann T.A."/>
            <person name="Divon H.H."/>
            <person name="Lysoe E."/>
            <person name="Uhlig S."/>
            <person name="Proctor R.H."/>
        </authorList>
    </citation>
    <scope>NUCLEOTIDE SEQUENCE</scope>
    <source>
        <strain evidence="7">NRRL 22465</strain>
    </source>
</reference>
<keyword evidence="4" id="KW-0479">Metal-binding</keyword>
<dbReference type="GO" id="GO:0006508">
    <property type="term" value="P:proteolysis"/>
    <property type="evidence" value="ECO:0007669"/>
    <property type="project" value="InterPro"/>
</dbReference>
<dbReference type="Gene3D" id="4.10.70.10">
    <property type="entry name" value="Disintegrin domain"/>
    <property type="match status" value="1"/>
</dbReference>
<evidence type="ECO:0000259" key="6">
    <source>
        <dbReference type="PROSITE" id="PS50215"/>
    </source>
</evidence>
<protein>
    <recommendedName>
        <fullName evidence="3">Disintegrin and metalloproteinase domain-containing protein B</fullName>
    </recommendedName>
</protein>
<feature type="domain" description="Peptidase M12B" evidence="6">
    <location>
        <begin position="279"/>
        <end position="493"/>
    </location>
</feature>
<accession>A0A8H4UCG3</accession>
<dbReference type="InterPro" id="IPR001762">
    <property type="entry name" value="Disintegrin_dom"/>
</dbReference>
<dbReference type="Gene3D" id="3.40.390.10">
    <property type="entry name" value="Collagenase (Catalytic Domain)"/>
    <property type="match status" value="1"/>
</dbReference>
<dbReference type="EMBL" id="JABEYC010000830">
    <property type="protein sequence ID" value="KAF4973873.1"/>
    <property type="molecule type" value="Genomic_DNA"/>
</dbReference>
<dbReference type="InterPro" id="IPR024079">
    <property type="entry name" value="MetalloPept_cat_dom_sf"/>
</dbReference>
<dbReference type="Proteomes" id="UP000635477">
    <property type="component" value="Unassembled WGS sequence"/>
</dbReference>
<keyword evidence="4" id="KW-0862">Zinc</keyword>
<gene>
    <name evidence="7" type="ORF">FZEAL_9173</name>
</gene>
<dbReference type="FunFam" id="4.10.70.10:FF:000003">
    <property type="entry name" value="Disintegrin and metalloproteinase domain-containing protein 17"/>
    <property type="match status" value="1"/>
</dbReference>
<organism evidence="7 8">
    <name type="scientific">Fusarium zealandicum</name>
    <dbReference type="NCBI Taxonomy" id="1053134"/>
    <lineage>
        <taxon>Eukaryota</taxon>
        <taxon>Fungi</taxon>
        <taxon>Dikarya</taxon>
        <taxon>Ascomycota</taxon>
        <taxon>Pezizomycotina</taxon>
        <taxon>Sordariomycetes</taxon>
        <taxon>Hypocreomycetidae</taxon>
        <taxon>Hypocreales</taxon>
        <taxon>Nectriaceae</taxon>
        <taxon>Fusarium</taxon>
        <taxon>Fusarium staphyleae species complex</taxon>
    </lineage>
</organism>
<dbReference type="GO" id="GO:0004222">
    <property type="term" value="F:metalloendopeptidase activity"/>
    <property type="evidence" value="ECO:0007669"/>
    <property type="project" value="InterPro"/>
</dbReference>
<dbReference type="SUPFAM" id="SSF55486">
    <property type="entry name" value="Metalloproteases ('zincins'), catalytic domain"/>
    <property type="match status" value="1"/>
</dbReference>
<keyword evidence="1" id="KW-1015">Disulfide bond</keyword>
<comment type="caution">
    <text evidence="7">The sequence shown here is derived from an EMBL/GenBank/DDBJ whole genome shotgun (WGS) entry which is preliminary data.</text>
</comment>
<comment type="caution">
    <text evidence="4">Lacks conserved residue(s) required for the propagation of feature annotation.</text>
</comment>
<reference evidence="7" key="2">
    <citation type="submission" date="2020-05" db="EMBL/GenBank/DDBJ databases">
        <authorList>
            <person name="Kim H.-S."/>
            <person name="Proctor R.H."/>
            <person name="Brown D.W."/>
        </authorList>
    </citation>
    <scope>NUCLEOTIDE SEQUENCE</scope>
    <source>
        <strain evidence="7">NRRL 22465</strain>
    </source>
</reference>
<evidence type="ECO:0000256" key="4">
    <source>
        <dbReference type="PROSITE-ProRule" id="PRU00276"/>
    </source>
</evidence>
<dbReference type="Pfam" id="PF00200">
    <property type="entry name" value="Disintegrin"/>
    <property type="match status" value="1"/>
</dbReference>
<dbReference type="SUPFAM" id="SSF57552">
    <property type="entry name" value="Blood coagulation inhibitor (disintegrin)"/>
    <property type="match status" value="1"/>
</dbReference>
<feature type="domain" description="Disintegrin" evidence="5">
    <location>
        <begin position="524"/>
        <end position="614"/>
    </location>
</feature>
<dbReference type="PROSITE" id="PS50215">
    <property type="entry name" value="ADAM_MEPRO"/>
    <property type="match status" value="1"/>
</dbReference>
<name>A0A8H4UCG3_9HYPO</name>
<dbReference type="AlphaFoldDB" id="A0A8H4UCG3"/>
<dbReference type="SMART" id="SM00050">
    <property type="entry name" value="DISIN"/>
    <property type="match status" value="1"/>
</dbReference>
<evidence type="ECO:0000259" key="5">
    <source>
        <dbReference type="PROSITE" id="PS50214"/>
    </source>
</evidence>
<dbReference type="PROSITE" id="PS50214">
    <property type="entry name" value="DISINTEGRIN_2"/>
    <property type="match status" value="1"/>
</dbReference>
<evidence type="ECO:0000313" key="8">
    <source>
        <dbReference type="Proteomes" id="UP000635477"/>
    </source>
</evidence>
<dbReference type="InterPro" id="IPR036436">
    <property type="entry name" value="Disintegrin_dom_sf"/>
</dbReference>
<feature type="binding site" evidence="4">
    <location>
        <position position="434"/>
    </location>
    <ligand>
        <name>Zn(2+)</name>
        <dbReference type="ChEBI" id="CHEBI:29105"/>
        <note>catalytic</note>
    </ligand>
</feature>
<feature type="binding site" evidence="4">
    <location>
        <position position="444"/>
    </location>
    <ligand>
        <name>Zn(2+)</name>
        <dbReference type="ChEBI" id="CHEBI:29105"/>
        <note>catalytic</note>
    </ligand>
</feature>
<feature type="active site" evidence="4">
    <location>
        <position position="435"/>
    </location>
</feature>
<proteinExistence type="predicted"/>
<dbReference type="OrthoDB" id="5951731at2759"/>
<dbReference type="GO" id="GO:0046872">
    <property type="term" value="F:metal ion binding"/>
    <property type="evidence" value="ECO:0007669"/>
    <property type="project" value="UniProtKB-KW"/>
</dbReference>
<dbReference type="PANTHER" id="PTHR11905:SF159">
    <property type="entry name" value="ADAM METALLOPROTEASE"/>
    <property type="match status" value="1"/>
</dbReference>
<feature type="binding site" evidence="4">
    <location>
        <position position="438"/>
    </location>
    <ligand>
        <name>Zn(2+)</name>
        <dbReference type="ChEBI" id="CHEBI:29105"/>
        <note>catalytic</note>
    </ligand>
</feature>